<dbReference type="EMBL" id="AP025943">
    <property type="protein sequence ID" value="BDL43258.1"/>
    <property type="molecule type" value="Genomic_DNA"/>
</dbReference>
<protein>
    <submittedName>
        <fullName evidence="1">Uncharacterized protein</fullName>
    </submittedName>
</protein>
<dbReference type="Proteomes" id="UP001062263">
    <property type="component" value="Chromosome"/>
</dbReference>
<keyword evidence="2" id="KW-1185">Reference proteome</keyword>
<sequence length="110" mass="12415">MNRNPMQPITRGTLGRVGGYGKPDNFVQIPIPESVYPYFKNPVGGPISTVQRMLGHYHSRYTITMKGTVEGCAKIFPLKILQWQALDSLLNVTAFRGVEGLYNYLRDLIK</sequence>
<gene>
    <name evidence="1" type="ORF">Abiwalacus_08320</name>
</gene>
<organism evidence="1 2">
    <name type="scientific">Akkermansia biwaensis</name>
    <dbReference type="NCBI Taxonomy" id="2946555"/>
    <lineage>
        <taxon>Bacteria</taxon>
        <taxon>Pseudomonadati</taxon>
        <taxon>Verrucomicrobiota</taxon>
        <taxon>Verrucomicrobiia</taxon>
        <taxon>Verrucomicrobiales</taxon>
        <taxon>Akkermansiaceae</taxon>
        <taxon>Akkermansia</taxon>
    </lineage>
</organism>
<reference evidence="1" key="1">
    <citation type="submission" date="2022-06" db="EMBL/GenBank/DDBJ databases">
        <title>Akkermansia biwalacus sp. nov., an anaerobic mucin-degrading bacterium isolated from human intestine.</title>
        <authorList>
            <person name="Kobayashi Y."/>
            <person name="Inoue S."/>
            <person name="Kawahara T."/>
            <person name="Kohda N."/>
        </authorList>
    </citation>
    <scope>NUCLEOTIDE SEQUENCE</scope>
    <source>
        <strain evidence="1">WON2089</strain>
    </source>
</reference>
<name>A0ABN6QG98_9BACT</name>
<accession>A0ABN6QG98</accession>
<proteinExistence type="predicted"/>
<evidence type="ECO:0000313" key="1">
    <source>
        <dbReference type="EMBL" id="BDL43258.1"/>
    </source>
</evidence>
<evidence type="ECO:0000313" key="2">
    <source>
        <dbReference type="Proteomes" id="UP001062263"/>
    </source>
</evidence>